<feature type="domain" description="PpiC" evidence="10">
    <location>
        <begin position="169"/>
        <end position="261"/>
    </location>
</feature>
<sequence>MKRFASILLLGVLIFSLTGCQSKDYVAKVNDEVITRDELDNKVVQIAASEGLNLEDPQYASFKDYFDLQVLNQIIDEKLLMKQAEKKNIKADSKVVDEKLAQIKGQFASDKEYKEYYEKQFKMSEKEIKQVVTDSIIMEKLFAEITKDVKITTDLQTYYNENKEEFNQPEKIKAKHILVETEKEAKEILKQVTENKADMEKLAQEKSIDPSAKENKGNLGYFPRGSMVPEFEEVAFALNAGEIAKEPVKSQFGYHIIQVEDKVAAKQLSFEEAKGQIEDKLLTGAKNNKVMEYLTEVRKEAKIENKLEKEVNEKLEEEKKTQTNQPVDETKSDDTKADDKVKDKEPEEKK</sequence>
<protein>
    <recommendedName>
        <fullName evidence="2">peptidylprolyl isomerase</fullName>
        <ecNumber evidence="2">5.2.1.8</ecNumber>
    </recommendedName>
</protein>
<feature type="compositionally biased region" description="Basic and acidic residues" evidence="8">
    <location>
        <begin position="328"/>
        <end position="350"/>
    </location>
</feature>
<proteinExistence type="predicted"/>
<dbReference type="EMBL" id="FWWT01000013">
    <property type="protein sequence ID" value="SMB86484.1"/>
    <property type="molecule type" value="Genomic_DNA"/>
</dbReference>
<gene>
    <name evidence="11" type="ORF">SAMN00017405_1165</name>
</gene>
<dbReference type="SUPFAM" id="SSF109998">
    <property type="entry name" value="Triger factor/SurA peptide-binding domain-like"/>
    <property type="match status" value="1"/>
</dbReference>
<evidence type="ECO:0000256" key="4">
    <source>
        <dbReference type="ARBA" id="ARBA00023110"/>
    </source>
</evidence>
<dbReference type="PANTHER" id="PTHR47245">
    <property type="entry name" value="PEPTIDYLPROLYL ISOMERASE"/>
    <property type="match status" value="1"/>
</dbReference>
<evidence type="ECO:0000256" key="8">
    <source>
        <dbReference type="SAM" id="MobiDB-lite"/>
    </source>
</evidence>
<keyword evidence="5 6" id="KW-0413">Isomerase</keyword>
<evidence type="ECO:0000256" key="3">
    <source>
        <dbReference type="ARBA" id="ARBA00022729"/>
    </source>
</evidence>
<feature type="signal peptide" evidence="9">
    <location>
        <begin position="1"/>
        <end position="22"/>
    </location>
</feature>
<feature type="chain" id="PRO_5038589477" description="peptidylprolyl isomerase" evidence="9">
    <location>
        <begin position="23"/>
        <end position="350"/>
    </location>
</feature>
<keyword evidence="7" id="KW-0175">Coiled coil</keyword>
<evidence type="ECO:0000256" key="2">
    <source>
        <dbReference type="ARBA" id="ARBA00013194"/>
    </source>
</evidence>
<keyword evidence="4 6" id="KW-0697">Rotamase</keyword>
<dbReference type="OrthoDB" id="14196at2"/>
<evidence type="ECO:0000256" key="9">
    <source>
        <dbReference type="SAM" id="SignalP"/>
    </source>
</evidence>
<evidence type="ECO:0000256" key="7">
    <source>
        <dbReference type="SAM" id="Coils"/>
    </source>
</evidence>
<dbReference type="Pfam" id="PF13624">
    <property type="entry name" value="SurA_N_3"/>
    <property type="match status" value="1"/>
</dbReference>
<dbReference type="InterPro" id="IPR046357">
    <property type="entry name" value="PPIase_dom_sf"/>
</dbReference>
<dbReference type="SUPFAM" id="SSF54534">
    <property type="entry name" value="FKBP-like"/>
    <property type="match status" value="1"/>
</dbReference>
<evidence type="ECO:0000313" key="11">
    <source>
        <dbReference type="EMBL" id="SMB86484.1"/>
    </source>
</evidence>
<dbReference type="Proteomes" id="UP000192731">
    <property type="component" value="Unassembled WGS sequence"/>
</dbReference>
<organism evidence="11 12">
    <name type="scientific">Desulfonispora thiosulfatigenes DSM 11270</name>
    <dbReference type="NCBI Taxonomy" id="656914"/>
    <lineage>
        <taxon>Bacteria</taxon>
        <taxon>Bacillati</taxon>
        <taxon>Bacillota</taxon>
        <taxon>Clostridia</taxon>
        <taxon>Eubacteriales</taxon>
        <taxon>Peptococcaceae</taxon>
        <taxon>Desulfonispora</taxon>
    </lineage>
</organism>
<dbReference type="AlphaFoldDB" id="A0A1W1V0F1"/>
<accession>A0A1W1V0F1</accession>
<dbReference type="RefSeq" id="WP_084052559.1">
    <property type="nucleotide sequence ID" value="NZ_FWWT01000013.1"/>
</dbReference>
<dbReference type="InterPro" id="IPR000297">
    <property type="entry name" value="PPIase_PpiC"/>
</dbReference>
<dbReference type="InterPro" id="IPR027304">
    <property type="entry name" value="Trigger_fact/SurA_dom_sf"/>
</dbReference>
<feature type="coiled-coil region" evidence="7">
    <location>
        <begin position="178"/>
        <end position="209"/>
    </location>
</feature>
<feature type="region of interest" description="Disordered" evidence="8">
    <location>
        <begin position="305"/>
        <end position="350"/>
    </location>
</feature>
<evidence type="ECO:0000256" key="6">
    <source>
        <dbReference type="PROSITE-ProRule" id="PRU00278"/>
    </source>
</evidence>
<evidence type="ECO:0000259" key="10">
    <source>
        <dbReference type="PROSITE" id="PS50198"/>
    </source>
</evidence>
<dbReference type="Gene3D" id="1.10.4030.10">
    <property type="entry name" value="Porin chaperone SurA, peptide-binding domain"/>
    <property type="match status" value="1"/>
</dbReference>
<dbReference type="Pfam" id="PF00639">
    <property type="entry name" value="Rotamase"/>
    <property type="match status" value="1"/>
</dbReference>
<dbReference type="STRING" id="656914.SAMN00017405_1165"/>
<dbReference type="InterPro" id="IPR050245">
    <property type="entry name" value="PrsA_foldase"/>
</dbReference>
<feature type="compositionally biased region" description="Basic and acidic residues" evidence="8">
    <location>
        <begin position="305"/>
        <end position="321"/>
    </location>
</feature>
<dbReference type="GO" id="GO:0003755">
    <property type="term" value="F:peptidyl-prolyl cis-trans isomerase activity"/>
    <property type="evidence" value="ECO:0007669"/>
    <property type="project" value="UniProtKB-KW"/>
</dbReference>
<evidence type="ECO:0000313" key="12">
    <source>
        <dbReference type="Proteomes" id="UP000192731"/>
    </source>
</evidence>
<reference evidence="11 12" key="1">
    <citation type="submission" date="2017-04" db="EMBL/GenBank/DDBJ databases">
        <authorList>
            <person name="Afonso C.L."/>
            <person name="Miller P.J."/>
            <person name="Scott M.A."/>
            <person name="Spackman E."/>
            <person name="Goraichik I."/>
            <person name="Dimitrov K.M."/>
            <person name="Suarez D.L."/>
            <person name="Swayne D.E."/>
        </authorList>
    </citation>
    <scope>NUCLEOTIDE SEQUENCE [LARGE SCALE GENOMIC DNA]</scope>
    <source>
        <strain evidence="11 12">DSM 11270</strain>
    </source>
</reference>
<evidence type="ECO:0000256" key="5">
    <source>
        <dbReference type="ARBA" id="ARBA00023235"/>
    </source>
</evidence>
<keyword evidence="12" id="KW-1185">Reference proteome</keyword>
<comment type="catalytic activity">
    <reaction evidence="1">
        <text>[protein]-peptidylproline (omega=180) = [protein]-peptidylproline (omega=0)</text>
        <dbReference type="Rhea" id="RHEA:16237"/>
        <dbReference type="Rhea" id="RHEA-COMP:10747"/>
        <dbReference type="Rhea" id="RHEA-COMP:10748"/>
        <dbReference type="ChEBI" id="CHEBI:83833"/>
        <dbReference type="ChEBI" id="CHEBI:83834"/>
        <dbReference type="EC" id="5.2.1.8"/>
    </reaction>
</comment>
<dbReference type="PROSITE" id="PS51257">
    <property type="entry name" value="PROKAR_LIPOPROTEIN"/>
    <property type="match status" value="1"/>
</dbReference>
<dbReference type="PANTHER" id="PTHR47245:SF1">
    <property type="entry name" value="FOLDASE PROTEIN PRSA"/>
    <property type="match status" value="1"/>
</dbReference>
<name>A0A1W1V0F1_DESTI</name>
<dbReference type="Gene3D" id="3.10.50.40">
    <property type="match status" value="1"/>
</dbReference>
<dbReference type="PROSITE" id="PS50198">
    <property type="entry name" value="PPIC_PPIASE_2"/>
    <property type="match status" value="1"/>
</dbReference>
<dbReference type="EC" id="5.2.1.8" evidence="2"/>
<evidence type="ECO:0000256" key="1">
    <source>
        <dbReference type="ARBA" id="ARBA00000971"/>
    </source>
</evidence>
<keyword evidence="3 9" id="KW-0732">Signal</keyword>